<evidence type="ECO:0000256" key="1">
    <source>
        <dbReference type="ARBA" id="ARBA00006336"/>
    </source>
</evidence>
<dbReference type="RefSeq" id="WP_230573587.1">
    <property type="nucleotide sequence ID" value="NZ_CAKJTI010000002.1"/>
</dbReference>
<evidence type="ECO:0000256" key="2">
    <source>
        <dbReference type="ARBA" id="ARBA00022801"/>
    </source>
</evidence>
<dbReference type="PANTHER" id="PTHR43540:SF14">
    <property type="entry name" value="ISOCHORISMATASE"/>
    <property type="match status" value="1"/>
</dbReference>
<dbReference type="EMBL" id="CAKJTI010000002">
    <property type="protein sequence ID" value="CAG9611269.1"/>
    <property type="molecule type" value="Genomic_DNA"/>
</dbReference>
<evidence type="ECO:0000313" key="4">
    <source>
        <dbReference type="EMBL" id="CAG9611269.1"/>
    </source>
</evidence>
<accession>A0ABM8Y6E0</accession>
<proteinExistence type="inferred from homology"/>
<evidence type="ECO:0000259" key="3">
    <source>
        <dbReference type="Pfam" id="PF00857"/>
    </source>
</evidence>
<protein>
    <submittedName>
        <fullName evidence="4">Peroxyureidoacrylate/ureidoacrylate amidohydrolase RutB</fullName>
        <ecNumber evidence="4">3.5.1.110</ecNumber>
    </submittedName>
</protein>
<sequence length="177" mass="20720">MKQALVVIDMQEIFFNEPQNFLYDKEHVVTNINELITKAHEKNIPVIFIQHTSTEETDEMFEGKDEWQLHKGLVKTSSDKVIQKTKWDSFYETELLNYLKENEIEQIIFAGAQTEFCLDTTIRAAYSLGYQNNILYKNSHSTITSTVLEAQTIIKHHENIWNNRFLKIVEGDTVLSF</sequence>
<reference evidence="4 5" key="1">
    <citation type="submission" date="2021-10" db="EMBL/GenBank/DDBJ databases">
        <authorList>
            <person name="Criscuolo A."/>
        </authorList>
    </citation>
    <scope>NUCLEOTIDE SEQUENCE [LARGE SCALE GENOMIC DNA]</scope>
    <source>
        <strain evidence="5">CIP 111899</strain>
    </source>
</reference>
<feature type="domain" description="Isochorismatase-like" evidence="3">
    <location>
        <begin position="4"/>
        <end position="132"/>
    </location>
</feature>
<dbReference type="InterPro" id="IPR000868">
    <property type="entry name" value="Isochorismatase-like_dom"/>
</dbReference>
<name>A0ABM8Y6E0_9BACI</name>
<evidence type="ECO:0000313" key="5">
    <source>
        <dbReference type="Proteomes" id="UP000789423"/>
    </source>
</evidence>
<keyword evidence="5" id="KW-1185">Reference proteome</keyword>
<dbReference type="Gene3D" id="3.40.50.850">
    <property type="entry name" value="Isochorismatase-like"/>
    <property type="match status" value="1"/>
</dbReference>
<dbReference type="GO" id="GO:0016787">
    <property type="term" value="F:hydrolase activity"/>
    <property type="evidence" value="ECO:0007669"/>
    <property type="project" value="UniProtKB-KW"/>
</dbReference>
<dbReference type="InterPro" id="IPR036380">
    <property type="entry name" value="Isochorismatase-like_sf"/>
</dbReference>
<dbReference type="EC" id="3.5.1.110" evidence="4"/>
<organism evidence="4 5">
    <name type="scientific">Bacillus rhizoplanae</name>
    <dbReference type="NCBI Taxonomy" id="2880966"/>
    <lineage>
        <taxon>Bacteria</taxon>
        <taxon>Bacillati</taxon>
        <taxon>Bacillota</taxon>
        <taxon>Bacilli</taxon>
        <taxon>Bacillales</taxon>
        <taxon>Bacillaceae</taxon>
        <taxon>Bacillus</taxon>
    </lineage>
</organism>
<dbReference type="InterPro" id="IPR050272">
    <property type="entry name" value="Isochorismatase-like_hydrls"/>
</dbReference>
<comment type="caution">
    <text evidence="4">The sequence shown here is derived from an EMBL/GenBank/DDBJ whole genome shotgun (WGS) entry which is preliminary data.</text>
</comment>
<dbReference type="PANTHER" id="PTHR43540">
    <property type="entry name" value="PEROXYUREIDOACRYLATE/UREIDOACRYLATE AMIDOHYDROLASE-RELATED"/>
    <property type="match status" value="1"/>
</dbReference>
<dbReference type="SUPFAM" id="SSF52499">
    <property type="entry name" value="Isochorismatase-like hydrolases"/>
    <property type="match status" value="1"/>
</dbReference>
<dbReference type="Pfam" id="PF00857">
    <property type="entry name" value="Isochorismatase"/>
    <property type="match status" value="1"/>
</dbReference>
<gene>
    <name evidence="4" type="primary">rutB_1</name>
    <name evidence="4" type="ORF">BACCIP111899_00441</name>
</gene>
<keyword evidence="2 4" id="KW-0378">Hydrolase</keyword>
<comment type="similarity">
    <text evidence="1">Belongs to the isochorismatase family.</text>
</comment>
<dbReference type="Proteomes" id="UP000789423">
    <property type="component" value="Unassembled WGS sequence"/>
</dbReference>